<feature type="region of interest" description="Disordered" evidence="2">
    <location>
        <begin position="1"/>
        <end position="90"/>
    </location>
</feature>
<feature type="region of interest" description="Disordered" evidence="2">
    <location>
        <begin position="1049"/>
        <end position="1089"/>
    </location>
</feature>
<evidence type="ECO:0000256" key="1">
    <source>
        <dbReference type="SAM" id="Coils"/>
    </source>
</evidence>
<dbReference type="SUPFAM" id="SSF48371">
    <property type="entry name" value="ARM repeat"/>
    <property type="match status" value="1"/>
</dbReference>
<feature type="compositionally biased region" description="Basic and acidic residues" evidence="2">
    <location>
        <begin position="1148"/>
        <end position="1184"/>
    </location>
</feature>
<dbReference type="InterPro" id="IPR039662">
    <property type="entry name" value="Cohesin_Scc3/SA"/>
</dbReference>
<comment type="caution">
    <text evidence="4">The sequence shown here is derived from an EMBL/GenBank/DDBJ whole genome shotgun (WGS) entry which is preliminary data.</text>
</comment>
<sequence length="1192" mass="135982">MSSAVTTPETSPHRRSQRRRTRSINYDESHAQHSSGESDDNEDDDDDAEEEEEPDAEDDDDYSAHPSKRPRKKQRKSPGQKKQKTIPDNIDKLDDFEENYIFQALSSEETAIGEIATGWLEDFNSEENKFVALKDLINFVLRSVGCVSQLSEHDVTNVDSSLDTVAEIQQLFAKQRFHEYPFLMSSSSKNANWKAFRKNALEFVSQILLIANENGTLYDNEDLIELILTWLGSITTANVRSLRYVSTILCLEIETTFCQIIVKLSKFSEKTKRQLKTEQISMASSKKGRKKATKKQTKAIEKRIEQLTENLESYQNQKTFLESFVKDVFNTVFGRRYRDTDPQLRKECIHYLSVWIDEYPEFFLDAVYVRYFGWLLTDSVASVRAEVFKNLLKLYQKRNTTAALRQFTSHFKSKMIEIAVFETDHIVRHTALSLLTQITKKGFLEDDEIAMISGLIFVDSEDALYNAGIKQNPLKIRREIAKFIAVVEAEKYGESLENNSSAFEDLEEASSLDLKEMMKFRCLIDLLDEAYQYYVENYASAEKKRKLDSSKFRKFSSVAQVLYQQPRYNNKHESLDFLAEFILFDISSIDGLDSQVKQLIELTNRQQVYLLNFLYGAALNYTQGEYTKLKPIVRKSNLENTDGEVEEHIDATSYLTKLISKVAKLYEANSKNQESLSVFMLLFNELLSSGTFSRTNQETVLEKTAPFIIKSFGESNLEVSSIKTQDAVYFDSLNYQFYEFFGHLITESAEVNMKLDESVKEIEKKLHAELTDNDITILASNINKLLIIGAGSSRNKILDILTTDMAVICDLIKEVDIVGYDSDIAVLFDAFLLYTSRNTERLIGALKNSSDLDTVDDILFKIGDNLSKIKNVKELLIHLLHNENSSTDLKFQTGLVFTDILICLSYFRFHVDSTEDLQKYSTDIDYYLDSELEISLSSELQMVLIQLFLVKEFQLTELKGNSEKLDREETEAVNFTQFSVMPESLKVDEDGEETVDESKITKVELQLCTLTSRLMILSQIGLIDQTHIDRLKLNTDLLGPLFLGTLKLNDPPKPKRKKAVPRQIKSVTPDVKNESNRSIVPDTQTDKPAADEHINANAAANEEHDGHNDVAGADDFELEFDEHTELPDHEKEGEDIVNEKAVDEAVESHEIYSADNNKHDDEVEAAADGKADNDDGVKVDKEGDVSMGDLEV</sequence>
<keyword evidence="1" id="KW-0175">Coiled coil</keyword>
<feature type="coiled-coil region" evidence="1">
    <location>
        <begin position="290"/>
        <end position="324"/>
    </location>
</feature>
<dbReference type="GO" id="GO:0003682">
    <property type="term" value="F:chromatin binding"/>
    <property type="evidence" value="ECO:0007669"/>
    <property type="project" value="TreeGrafter"/>
</dbReference>
<feature type="compositionally biased region" description="Basic residues" evidence="2">
    <location>
        <begin position="66"/>
        <end position="84"/>
    </location>
</feature>
<dbReference type="OrthoDB" id="498590at2759"/>
<dbReference type="GO" id="GO:0005634">
    <property type="term" value="C:nucleus"/>
    <property type="evidence" value="ECO:0007669"/>
    <property type="project" value="TreeGrafter"/>
</dbReference>
<dbReference type="Pfam" id="PF08514">
    <property type="entry name" value="STAG"/>
    <property type="match status" value="1"/>
</dbReference>
<feature type="compositionally biased region" description="Polar residues" evidence="2">
    <location>
        <begin position="1"/>
        <end position="10"/>
    </location>
</feature>
<dbReference type="PANTHER" id="PTHR11199:SF0">
    <property type="entry name" value="LD34181P-RELATED"/>
    <property type="match status" value="1"/>
</dbReference>
<dbReference type="PANTHER" id="PTHR11199">
    <property type="entry name" value="STROMAL ANTIGEN"/>
    <property type="match status" value="1"/>
</dbReference>
<dbReference type="GO" id="GO:0000785">
    <property type="term" value="C:chromatin"/>
    <property type="evidence" value="ECO:0007669"/>
    <property type="project" value="TreeGrafter"/>
</dbReference>
<dbReference type="GO" id="GO:0007062">
    <property type="term" value="P:sister chromatid cohesion"/>
    <property type="evidence" value="ECO:0007669"/>
    <property type="project" value="UniProtKB-ARBA"/>
</dbReference>
<dbReference type="InterPro" id="IPR020839">
    <property type="entry name" value="SCD"/>
</dbReference>
<reference evidence="4" key="1">
    <citation type="submission" date="2023-04" db="EMBL/GenBank/DDBJ databases">
        <title>Ambrosiozyma monospora NBRC 1965.</title>
        <authorList>
            <person name="Ichikawa N."/>
            <person name="Sato H."/>
            <person name="Tonouchi N."/>
        </authorList>
    </citation>
    <scope>NUCLEOTIDE SEQUENCE</scope>
    <source>
        <strain evidence="4">NBRC 1965</strain>
    </source>
</reference>
<organism evidence="4 5">
    <name type="scientific">Ambrosiozyma monospora</name>
    <name type="common">Yeast</name>
    <name type="synonym">Endomycopsis monosporus</name>
    <dbReference type="NCBI Taxonomy" id="43982"/>
    <lineage>
        <taxon>Eukaryota</taxon>
        <taxon>Fungi</taxon>
        <taxon>Dikarya</taxon>
        <taxon>Ascomycota</taxon>
        <taxon>Saccharomycotina</taxon>
        <taxon>Pichiomycetes</taxon>
        <taxon>Pichiales</taxon>
        <taxon>Pichiaceae</taxon>
        <taxon>Ambrosiozyma</taxon>
    </lineage>
</organism>
<dbReference type="InterPro" id="IPR016024">
    <property type="entry name" value="ARM-type_fold"/>
</dbReference>
<dbReference type="AlphaFoldDB" id="A0A9W7DCU0"/>
<dbReference type="GO" id="GO:0008278">
    <property type="term" value="C:cohesin complex"/>
    <property type="evidence" value="ECO:0007669"/>
    <property type="project" value="TreeGrafter"/>
</dbReference>
<evidence type="ECO:0000256" key="2">
    <source>
        <dbReference type="SAM" id="MobiDB-lite"/>
    </source>
</evidence>
<dbReference type="Proteomes" id="UP001165063">
    <property type="component" value="Unassembled WGS sequence"/>
</dbReference>
<evidence type="ECO:0000313" key="4">
    <source>
        <dbReference type="EMBL" id="GMG20192.1"/>
    </source>
</evidence>
<protein>
    <submittedName>
        <fullName evidence="4">Unnamed protein product</fullName>
    </submittedName>
</protein>
<name>A0A9W7DCU0_AMBMO</name>
<dbReference type="Pfam" id="PF21581">
    <property type="entry name" value="SCD"/>
    <property type="match status" value="1"/>
</dbReference>
<dbReference type="Gene3D" id="1.25.10.10">
    <property type="entry name" value="Leucine-rich Repeat Variant"/>
    <property type="match status" value="1"/>
</dbReference>
<feature type="compositionally biased region" description="Basic residues" evidence="2">
    <location>
        <begin position="13"/>
        <end position="22"/>
    </location>
</feature>
<dbReference type="InterPro" id="IPR013721">
    <property type="entry name" value="STAG"/>
</dbReference>
<evidence type="ECO:0000259" key="3">
    <source>
        <dbReference type="PROSITE" id="PS51425"/>
    </source>
</evidence>
<feature type="compositionally biased region" description="Acidic residues" evidence="2">
    <location>
        <begin position="37"/>
        <end position="61"/>
    </location>
</feature>
<gene>
    <name evidence="4" type="ORF">Amon01_000104200</name>
</gene>
<dbReference type="InterPro" id="IPR011989">
    <property type="entry name" value="ARM-like"/>
</dbReference>
<dbReference type="EMBL" id="BSXU01000307">
    <property type="protein sequence ID" value="GMG20192.1"/>
    <property type="molecule type" value="Genomic_DNA"/>
</dbReference>
<proteinExistence type="predicted"/>
<feature type="domain" description="SCD" evidence="3">
    <location>
        <begin position="333"/>
        <end position="418"/>
    </location>
</feature>
<keyword evidence="5" id="KW-1185">Reference proteome</keyword>
<feature type="region of interest" description="Disordered" evidence="2">
    <location>
        <begin position="1148"/>
        <end position="1192"/>
    </location>
</feature>
<dbReference type="PROSITE" id="PS51425">
    <property type="entry name" value="SCD"/>
    <property type="match status" value="1"/>
</dbReference>
<accession>A0A9W7DCU0</accession>
<evidence type="ECO:0000313" key="5">
    <source>
        <dbReference type="Proteomes" id="UP001165063"/>
    </source>
</evidence>